<protein>
    <submittedName>
        <fullName evidence="2">Uncharacterized protein</fullName>
    </submittedName>
</protein>
<gene>
    <name evidence="2" type="ORF">Pmani_037147</name>
</gene>
<evidence type="ECO:0000256" key="1">
    <source>
        <dbReference type="SAM" id="MobiDB-lite"/>
    </source>
</evidence>
<name>A0AAE1NIQ2_9EUCA</name>
<proteinExistence type="predicted"/>
<sequence length="110" mass="11833">MVFSQLRILPFTSSRFSSSFSSSAVLISSASVHQLPLPARQLKLIPHKGLTNEPRAGSTLGPPPSPFPPSSPPGLVLMNRPIQVKPADSESRAGEHHDFVLRGQAGQDWP</sequence>
<evidence type="ECO:0000313" key="2">
    <source>
        <dbReference type="EMBL" id="KAK4289915.1"/>
    </source>
</evidence>
<dbReference type="Proteomes" id="UP001292094">
    <property type="component" value="Unassembled WGS sequence"/>
</dbReference>
<accession>A0AAE1NIQ2</accession>
<dbReference type="AlphaFoldDB" id="A0AAE1NIQ2"/>
<feature type="compositionally biased region" description="Basic and acidic residues" evidence="1">
    <location>
        <begin position="87"/>
        <end position="100"/>
    </location>
</feature>
<feature type="compositionally biased region" description="Pro residues" evidence="1">
    <location>
        <begin position="61"/>
        <end position="72"/>
    </location>
</feature>
<organism evidence="2 3">
    <name type="scientific">Petrolisthes manimaculis</name>
    <dbReference type="NCBI Taxonomy" id="1843537"/>
    <lineage>
        <taxon>Eukaryota</taxon>
        <taxon>Metazoa</taxon>
        <taxon>Ecdysozoa</taxon>
        <taxon>Arthropoda</taxon>
        <taxon>Crustacea</taxon>
        <taxon>Multicrustacea</taxon>
        <taxon>Malacostraca</taxon>
        <taxon>Eumalacostraca</taxon>
        <taxon>Eucarida</taxon>
        <taxon>Decapoda</taxon>
        <taxon>Pleocyemata</taxon>
        <taxon>Anomura</taxon>
        <taxon>Galatheoidea</taxon>
        <taxon>Porcellanidae</taxon>
        <taxon>Petrolisthes</taxon>
    </lineage>
</organism>
<evidence type="ECO:0000313" key="3">
    <source>
        <dbReference type="Proteomes" id="UP001292094"/>
    </source>
</evidence>
<comment type="caution">
    <text evidence="2">The sequence shown here is derived from an EMBL/GenBank/DDBJ whole genome shotgun (WGS) entry which is preliminary data.</text>
</comment>
<feature type="region of interest" description="Disordered" evidence="1">
    <location>
        <begin position="48"/>
        <end position="110"/>
    </location>
</feature>
<dbReference type="EMBL" id="JAWZYT010005665">
    <property type="protein sequence ID" value="KAK4289915.1"/>
    <property type="molecule type" value="Genomic_DNA"/>
</dbReference>
<keyword evidence="3" id="KW-1185">Reference proteome</keyword>
<reference evidence="2" key="1">
    <citation type="submission" date="2023-11" db="EMBL/GenBank/DDBJ databases">
        <title>Genome assemblies of two species of porcelain crab, Petrolisthes cinctipes and Petrolisthes manimaculis (Anomura: Porcellanidae).</title>
        <authorList>
            <person name="Angst P."/>
        </authorList>
    </citation>
    <scope>NUCLEOTIDE SEQUENCE</scope>
    <source>
        <strain evidence="2">PB745_02</strain>
        <tissue evidence="2">Gill</tissue>
    </source>
</reference>